<dbReference type="AlphaFoldDB" id="A0A9Q3I9E0"/>
<gene>
    <name evidence="2" type="ORF">O181_070334</name>
</gene>
<dbReference type="GO" id="GO:0008832">
    <property type="term" value="F:dGTPase activity"/>
    <property type="evidence" value="ECO:0007669"/>
    <property type="project" value="TreeGrafter"/>
</dbReference>
<dbReference type="PANTHER" id="PTHR11373">
    <property type="entry name" value="DEOXYNUCLEOSIDE TRIPHOSPHATE TRIPHOSPHOHYDROLASE"/>
    <property type="match status" value="1"/>
</dbReference>
<proteinExistence type="predicted"/>
<comment type="caution">
    <text evidence="2">The sequence shown here is derived from an EMBL/GenBank/DDBJ whole genome shotgun (WGS) entry which is preliminary data.</text>
</comment>
<evidence type="ECO:0000259" key="1">
    <source>
        <dbReference type="SMART" id="SM00471"/>
    </source>
</evidence>
<dbReference type="InterPro" id="IPR050135">
    <property type="entry name" value="dGTPase-like"/>
</dbReference>
<name>A0A9Q3I9E0_9BASI</name>
<dbReference type="CDD" id="cd00077">
    <property type="entry name" value="HDc"/>
    <property type="match status" value="1"/>
</dbReference>
<dbReference type="Gene3D" id="1.10.3210.10">
    <property type="entry name" value="Hypothetical protein af1432"/>
    <property type="match status" value="1"/>
</dbReference>
<dbReference type="OrthoDB" id="9991235at2759"/>
<dbReference type="GO" id="GO:0006203">
    <property type="term" value="P:dGTP catabolic process"/>
    <property type="evidence" value="ECO:0007669"/>
    <property type="project" value="TreeGrafter"/>
</dbReference>
<dbReference type="SMART" id="SM00471">
    <property type="entry name" value="HDc"/>
    <property type="match status" value="1"/>
</dbReference>
<dbReference type="Pfam" id="PF01966">
    <property type="entry name" value="HD"/>
    <property type="match status" value="1"/>
</dbReference>
<protein>
    <recommendedName>
        <fullName evidence="1">HD/PDEase domain-containing protein</fullName>
    </recommendedName>
</protein>
<evidence type="ECO:0000313" key="3">
    <source>
        <dbReference type="Proteomes" id="UP000765509"/>
    </source>
</evidence>
<dbReference type="InterPro" id="IPR003607">
    <property type="entry name" value="HD/PDEase_dom"/>
</dbReference>
<evidence type="ECO:0000313" key="2">
    <source>
        <dbReference type="EMBL" id="MBW0530619.1"/>
    </source>
</evidence>
<organism evidence="2 3">
    <name type="scientific">Austropuccinia psidii MF-1</name>
    <dbReference type="NCBI Taxonomy" id="1389203"/>
    <lineage>
        <taxon>Eukaryota</taxon>
        <taxon>Fungi</taxon>
        <taxon>Dikarya</taxon>
        <taxon>Basidiomycota</taxon>
        <taxon>Pucciniomycotina</taxon>
        <taxon>Pucciniomycetes</taxon>
        <taxon>Pucciniales</taxon>
        <taxon>Sphaerophragmiaceae</taxon>
        <taxon>Austropuccinia</taxon>
    </lineage>
</organism>
<dbReference type="PANTHER" id="PTHR11373:SF4">
    <property type="entry name" value="DEOXYNUCLEOSIDE TRIPHOSPHATE TRIPHOSPHOHYDROLASE SAMHD1"/>
    <property type="match status" value="1"/>
</dbReference>
<sequence>MDSSTTTVDSANFSLNMTGTNKNSSAQTSQTACEIHDPIYGTVIIDSLCAIEIIHLAEFQRLKHVLQHGISGLVGLLPSPPVNRFDHSLGAMILVKRLGGSEEAQLAALLHDVAHTTFSHVVDLVFGYVVHEVDKLEYLNSTQIPNVLQKHGFDPQRVFNEELFSLLELPSPRICADRVDYALRDSLYFGFLNQEDAQEVLHSLVSIDGQMALDSQHAAILLGNAFLMSDQKVWAAPTHAYLYKLTAEALKLALAEGLIQKKDLWTWGDRELWHLMVNHGSPQIKKLTERTNPRCRLLEINLGDSKDSQASNHISSPEVCTLKLKIRTIDPPVSTPDGLKPLSSLDPEYAKRRGEYIHNRMLPIMYAVNYMTRVDDEAPVAARSA</sequence>
<accession>A0A9Q3I9E0</accession>
<feature type="domain" description="HD/PDEase" evidence="1">
    <location>
        <begin position="80"/>
        <end position="191"/>
    </location>
</feature>
<dbReference type="InterPro" id="IPR006674">
    <property type="entry name" value="HD_domain"/>
</dbReference>
<reference evidence="2" key="1">
    <citation type="submission" date="2021-03" db="EMBL/GenBank/DDBJ databases">
        <title>Draft genome sequence of rust myrtle Austropuccinia psidii MF-1, a brazilian biotype.</title>
        <authorList>
            <person name="Quecine M.C."/>
            <person name="Pachon D.M.R."/>
            <person name="Bonatelli M.L."/>
            <person name="Correr F.H."/>
            <person name="Franceschini L.M."/>
            <person name="Leite T.F."/>
            <person name="Margarido G.R.A."/>
            <person name="Almeida C.A."/>
            <person name="Ferrarezi J.A."/>
            <person name="Labate C.A."/>
        </authorList>
    </citation>
    <scope>NUCLEOTIDE SEQUENCE</scope>
    <source>
        <strain evidence="2">MF-1</strain>
    </source>
</reference>
<dbReference type="Proteomes" id="UP000765509">
    <property type="component" value="Unassembled WGS sequence"/>
</dbReference>
<dbReference type="EMBL" id="AVOT02036155">
    <property type="protein sequence ID" value="MBW0530619.1"/>
    <property type="molecule type" value="Genomic_DNA"/>
</dbReference>
<dbReference type="SUPFAM" id="SSF109604">
    <property type="entry name" value="HD-domain/PDEase-like"/>
    <property type="match status" value="1"/>
</dbReference>
<keyword evidence="3" id="KW-1185">Reference proteome</keyword>
<dbReference type="GO" id="GO:0005634">
    <property type="term" value="C:nucleus"/>
    <property type="evidence" value="ECO:0007669"/>
    <property type="project" value="TreeGrafter"/>
</dbReference>